<gene>
    <name evidence="2" type="ORF">ACHAW5_002448</name>
</gene>
<dbReference type="Proteomes" id="UP001530315">
    <property type="component" value="Unassembled WGS sequence"/>
</dbReference>
<feature type="compositionally biased region" description="Low complexity" evidence="1">
    <location>
        <begin position="43"/>
        <end position="59"/>
    </location>
</feature>
<comment type="caution">
    <text evidence="2">The sequence shown here is derived from an EMBL/GenBank/DDBJ whole genome shotgun (WGS) entry which is preliminary data.</text>
</comment>
<feature type="compositionally biased region" description="Acidic residues" evidence="1">
    <location>
        <begin position="328"/>
        <end position="353"/>
    </location>
</feature>
<sequence>MASKMRSLFRRKGRGNGNNAKDLDGDDTIPPMVAPIDPDGPGESHSSNENSSSSYSSADRASEAGPADSSDRYYVRNIPRKQIENAKNKSRDGVPIITSEDADVFSPSAVNSKTNYATGGFYSKSKQTFIGKERPRVRPSAKTSAFGGAPRYDWMDIVSGGGSSYFVHTPHTGRWVDCFSLLRFAFRSIFSIRSLYSLTRQSRANPPAPVNELQETTAAIKIQAMYRRVRTQNYLDAHGLSTPGMRNRRAKRQARYRSNHIASADVPFPFNLCGVGLLFGDGTFEDEKLVAKLEKKEVQKKKAAHVRGEEEKRKFRLRKKESQHLEEGVEVVETFEEGEEEEEEEEEEKDEETNGGKVDGGRSPYRTPRGY</sequence>
<feature type="compositionally biased region" description="Basic and acidic residues" evidence="1">
    <location>
        <begin position="81"/>
        <end position="92"/>
    </location>
</feature>
<protein>
    <submittedName>
        <fullName evidence="2">Uncharacterized protein</fullName>
    </submittedName>
</protein>
<evidence type="ECO:0000313" key="3">
    <source>
        <dbReference type="Proteomes" id="UP001530315"/>
    </source>
</evidence>
<evidence type="ECO:0000256" key="1">
    <source>
        <dbReference type="SAM" id="MobiDB-lite"/>
    </source>
</evidence>
<dbReference type="EMBL" id="JALLAZ020000881">
    <property type="protein sequence ID" value="KAL3785580.1"/>
    <property type="molecule type" value="Genomic_DNA"/>
</dbReference>
<feature type="region of interest" description="Disordered" evidence="1">
    <location>
        <begin position="237"/>
        <end position="256"/>
    </location>
</feature>
<reference evidence="2 3" key="1">
    <citation type="submission" date="2024-10" db="EMBL/GenBank/DDBJ databases">
        <title>Updated reference genomes for cyclostephanoid diatoms.</title>
        <authorList>
            <person name="Roberts W.R."/>
            <person name="Alverson A.J."/>
        </authorList>
    </citation>
    <scope>NUCLEOTIDE SEQUENCE [LARGE SCALE GENOMIC DNA]</scope>
    <source>
        <strain evidence="2 3">AJA276-08</strain>
    </source>
</reference>
<accession>A0ABD3PGH1</accession>
<name>A0ABD3PGH1_9STRA</name>
<organism evidence="2 3">
    <name type="scientific">Stephanodiscus triporus</name>
    <dbReference type="NCBI Taxonomy" id="2934178"/>
    <lineage>
        <taxon>Eukaryota</taxon>
        <taxon>Sar</taxon>
        <taxon>Stramenopiles</taxon>
        <taxon>Ochrophyta</taxon>
        <taxon>Bacillariophyta</taxon>
        <taxon>Coscinodiscophyceae</taxon>
        <taxon>Thalassiosirophycidae</taxon>
        <taxon>Stephanodiscales</taxon>
        <taxon>Stephanodiscaceae</taxon>
        <taxon>Stephanodiscus</taxon>
    </lineage>
</organism>
<feature type="compositionally biased region" description="Basic residues" evidence="1">
    <location>
        <begin position="246"/>
        <end position="256"/>
    </location>
</feature>
<keyword evidence="3" id="KW-1185">Reference proteome</keyword>
<dbReference type="AlphaFoldDB" id="A0ABD3PGH1"/>
<feature type="region of interest" description="Disordered" evidence="1">
    <location>
        <begin position="1"/>
        <end position="94"/>
    </location>
</feature>
<evidence type="ECO:0000313" key="2">
    <source>
        <dbReference type="EMBL" id="KAL3785580.1"/>
    </source>
</evidence>
<proteinExistence type="predicted"/>
<feature type="region of interest" description="Disordered" evidence="1">
    <location>
        <begin position="304"/>
        <end position="371"/>
    </location>
</feature>